<sequence>MSVRITPFSCSVIPVLMWGSTSSIGSGEAKLKYFYGDLSSKPLAVSSVLCQVRSLWVVLVELQSEEIQLLLGLWSVFGLMVLLGVIIFCFLRYSFSALEVGFALSPLRFLALHGGYPWYGLAVSRLVLVLLSSVGEALGLRSNAVPWFETNGFSGLLAARVEDWFSVVEEAILCVVVEGFALVKTF</sequence>
<gene>
    <name evidence="2" type="ORF">F2Q70_00003537</name>
</gene>
<organism evidence="2">
    <name type="scientific">Brassica cretica</name>
    <name type="common">Mustard</name>
    <dbReference type="NCBI Taxonomy" id="69181"/>
    <lineage>
        <taxon>Eukaryota</taxon>
        <taxon>Viridiplantae</taxon>
        <taxon>Streptophyta</taxon>
        <taxon>Embryophyta</taxon>
        <taxon>Tracheophyta</taxon>
        <taxon>Spermatophyta</taxon>
        <taxon>Magnoliopsida</taxon>
        <taxon>eudicotyledons</taxon>
        <taxon>Gunneridae</taxon>
        <taxon>Pentapetalae</taxon>
        <taxon>rosids</taxon>
        <taxon>malvids</taxon>
        <taxon>Brassicales</taxon>
        <taxon>Brassicaceae</taxon>
        <taxon>Brassiceae</taxon>
        <taxon>Brassica</taxon>
    </lineage>
</organism>
<keyword evidence="1" id="KW-0472">Membrane</keyword>
<accession>A0A8S9IND1</accession>
<comment type="caution">
    <text evidence="2">The sequence shown here is derived from an EMBL/GenBank/DDBJ whole genome shotgun (WGS) entry which is preliminary data.</text>
</comment>
<keyword evidence="1" id="KW-1133">Transmembrane helix</keyword>
<evidence type="ECO:0000256" key="1">
    <source>
        <dbReference type="SAM" id="Phobius"/>
    </source>
</evidence>
<protein>
    <submittedName>
        <fullName evidence="2">Uncharacterized protein</fullName>
    </submittedName>
</protein>
<feature type="transmembrane region" description="Helical" evidence="1">
    <location>
        <begin position="115"/>
        <end position="134"/>
    </location>
</feature>
<dbReference type="AlphaFoldDB" id="A0A8S9IND1"/>
<keyword evidence="1" id="KW-0812">Transmembrane</keyword>
<proteinExistence type="predicted"/>
<dbReference type="EMBL" id="QGKY02001015">
    <property type="protein sequence ID" value="KAF2571055.1"/>
    <property type="molecule type" value="Genomic_DNA"/>
</dbReference>
<evidence type="ECO:0000313" key="2">
    <source>
        <dbReference type="EMBL" id="KAF2571055.1"/>
    </source>
</evidence>
<reference evidence="2" key="1">
    <citation type="submission" date="2019-12" db="EMBL/GenBank/DDBJ databases">
        <title>Genome sequencing and annotation of Brassica cretica.</title>
        <authorList>
            <person name="Studholme D.J."/>
            <person name="Sarris P.F."/>
        </authorList>
    </citation>
    <scope>NUCLEOTIDE SEQUENCE</scope>
    <source>
        <strain evidence="2">PFS-102/07</strain>
        <tissue evidence="2">Leaf</tissue>
    </source>
</reference>
<feature type="transmembrane region" description="Helical" evidence="1">
    <location>
        <begin position="69"/>
        <end position="95"/>
    </location>
</feature>
<name>A0A8S9IND1_BRACR</name>